<dbReference type="GO" id="GO:0009717">
    <property type="term" value="P:isoflavonoid biosynthetic process"/>
    <property type="evidence" value="ECO:0007669"/>
    <property type="project" value="UniProtKB-ARBA"/>
</dbReference>
<feature type="domain" description="O-methyltransferase C-terminal" evidence="5">
    <location>
        <begin position="133"/>
        <end position="339"/>
    </location>
</feature>
<dbReference type="PROSITE" id="PS51683">
    <property type="entry name" value="SAM_OMT_II"/>
    <property type="match status" value="1"/>
</dbReference>
<reference evidence="7 8" key="1">
    <citation type="journal article" date="2018" name="PLoS Genet.">
        <title>Population sequencing reveals clonal diversity and ancestral inbreeding in the grapevine cultivar Chardonnay.</title>
        <authorList>
            <person name="Roach M.J."/>
            <person name="Johnson D.L."/>
            <person name="Bohlmann J."/>
            <person name="van Vuuren H.J."/>
            <person name="Jones S.J."/>
            <person name="Pretorius I.S."/>
            <person name="Schmidt S.A."/>
            <person name="Borneman A.R."/>
        </authorList>
    </citation>
    <scope>NUCLEOTIDE SEQUENCE [LARGE SCALE GENOMIC DNA]</scope>
    <source>
        <strain evidence="8">cv. Chardonnay</strain>
        <tissue evidence="7">Leaf</tissue>
    </source>
</reference>
<sequence length="357" mass="39484">MDVGSGKRASLLLQAQAHVWNHTMNFVNSMALKCAVRLGIPDAINNHGQPITLSELVTALSINPIKAPCLHRLMRVLVQSGFFAQQQADHNEQEQLYSLTYASRFLLKDEPTSGAPLLLVQVDPHLTNPCHFLSDWFRNSDPTPFVTAYGKPFWDYAAHEPKFNNFFNEAMASDSQLIASVVVGECKEVFRGLSSLIDVGGGTGTMAKVIAKAFPHLKCTVFDQPHVVANLQGGENLEFVGGDIFEAIPPADAILLKSILHNWSDGECVKILKKCKEAIHPRKDKGGKVIIIDVVMENNKGDEAVEAQLFYDILMMVVVAGKERNEREWENLFLAAGFAHYKITSTLGPRSLIEVYP</sequence>
<dbReference type="Pfam" id="PF08100">
    <property type="entry name" value="Dimerisation"/>
    <property type="match status" value="1"/>
</dbReference>
<dbReference type="InterPro" id="IPR016461">
    <property type="entry name" value="COMT-like"/>
</dbReference>
<keyword evidence="3" id="KW-0949">S-adenosyl-L-methionine</keyword>
<evidence type="ECO:0000313" key="7">
    <source>
        <dbReference type="EMBL" id="RVX09278.1"/>
    </source>
</evidence>
<dbReference type="Gene3D" id="1.10.10.10">
    <property type="entry name" value="Winged helix-like DNA-binding domain superfamily/Winged helix DNA-binding domain"/>
    <property type="match status" value="1"/>
</dbReference>
<dbReference type="InterPro" id="IPR029063">
    <property type="entry name" value="SAM-dependent_MTases_sf"/>
</dbReference>
<dbReference type="Pfam" id="PF00891">
    <property type="entry name" value="Methyltransf_2"/>
    <property type="match status" value="1"/>
</dbReference>
<evidence type="ECO:0000259" key="5">
    <source>
        <dbReference type="Pfam" id="PF00891"/>
    </source>
</evidence>
<name>A0A438JJZ8_VITVI</name>
<dbReference type="CDD" id="cd02440">
    <property type="entry name" value="AdoMet_MTases"/>
    <property type="match status" value="1"/>
</dbReference>
<organism evidence="7 8">
    <name type="scientific">Vitis vinifera</name>
    <name type="common">Grape</name>
    <dbReference type="NCBI Taxonomy" id="29760"/>
    <lineage>
        <taxon>Eukaryota</taxon>
        <taxon>Viridiplantae</taxon>
        <taxon>Streptophyta</taxon>
        <taxon>Embryophyta</taxon>
        <taxon>Tracheophyta</taxon>
        <taxon>Spermatophyta</taxon>
        <taxon>Magnoliopsida</taxon>
        <taxon>eudicotyledons</taxon>
        <taxon>Gunneridae</taxon>
        <taxon>Pentapetalae</taxon>
        <taxon>rosids</taxon>
        <taxon>Vitales</taxon>
        <taxon>Vitaceae</taxon>
        <taxon>Viteae</taxon>
        <taxon>Vitis</taxon>
    </lineage>
</organism>
<dbReference type="PIRSF" id="PIRSF005739">
    <property type="entry name" value="O-mtase"/>
    <property type="match status" value="1"/>
</dbReference>
<dbReference type="PANTHER" id="PTHR11746">
    <property type="entry name" value="O-METHYLTRANSFERASE"/>
    <property type="match status" value="1"/>
</dbReference>
<dbReference type="SUPFAM" id="SSF53335">
    <property type="entry name" value="S-adenosyl-L-methionine-dependent methyltransferases"/>
    <property type="match status" value="1"/>
</dbReference>
<evidence type="ECO:0000256" key="3">
    <source>
        <dbReference type="ARBA" id="ARBA00022691"/>
    </source>
</evidence>
<dbReference type="SUPFAM" id="SSF46785">
    <property type="entry name" value="Winged helix' DNA-binding domain"/>
    <property type="match status" value="1"/>
</dbReference>
<comment type="caution">
    <text evidence="7">The sequence shown here is derived from an EMBL/GenBank/DDBJ whole genome shotgun (WGS) entry which is preliminary data.</text>
</comment>
<protein>
    <submittedName>
        <fullName evidence="7">Trans-resveratrol di-O-methyltransferase</fullName>
    </submittedName>
</protein>
<dbReference type="Gene3D" id="3.40.50.150">
    <property type="entry name" value="Vaccinia Virus protein VP39"/>
    <property type="match status" value="1"/>
</dbReference>
<dbReference type="InterPro" id="IPR001077">
    <property type="entry name" value="COMT_C"/>
</dbReference>
<evidence type="ECO:0000256" key="4">
    <source>
        <dbReference type="PIRSR" id="PIRSR005739-1"/>
    </source>
</evidence>
<dbReference type="GO" id="GO:0008757">
    <property type="term" value="F:S-adenosylmethionine-dependent methyltransferase activity"/>
    <property type="evidence" value="ECO:0007669"/>
    <property type="project" value="UniProtKB-ARBA"/>
</dbReference>
<evidence type="ECO:0000259" key="6">
    <source>
        <dbReference type="Pfam" id="PF08100"/>
    </source>
</evidence>
<dbReference type="GO" id="GO:0008171">
    <property type="term" value="F:O-methyltransferase activity"/>
    <property type="evidence" value="ECO:0007669"/>
    <property type="project" value="InterPro"/>
</dbReference>
<feature type="active site" description="Proton acceptor" evidence="4">
    <location>
        <position position="261"/>
    </location>
</feature>
<feature type="domain" description="O-methyltransferase dimerisation" evidence="6">
    <location>
        <begin position="20"/>
        <end position="109"/>
    </location>
</feature>
<accession>A0A438JJZ8</accession>
<dbReference type="InterPro" id="IPR036388">
    <property type="entry name" value="WH-like_DNA-bd_sf"/>
</dbReference>
<dbReference type="InterPro" id="IPR036390">
    <property type="entry name" value="WH_DNA-bd_sf"/>
</dbReference>
<proteinExistence type="predicted"/>
<dbReference type="GO" id="GO:0046983">
    <property type="term" value="F:protein dimerization activity"/>
    <property type="evidence" value="ECO:0007669"/>
    <property type="project" value="InterPro"/>
</dbReference>
<evidence type="ECO:0000256" key="2">
    <source>
        <dbReference type="ARBA" id="ARBA00022679"/>
    </source>
</evidence>
<evidence type="ECO:0000256" key="1">
    <source>
        <dbReference type="ARBA" id="ARBA00022603"/>
    </source>
</evidence>
<dbReference type="EMBL" id="QGNW01000038">
    <property type="protein sequence ID" value="RVX09278.1"/>
    <property type="molecule type" value="Genomic_DNA"/>
</dbReference>
<dbReference type="AlphaFoldDB" id="A0A438JJZ8"/>
<dbReference type="Proteomes" id="UP000288805">
    <property type="component" value="Unassembled WGS sequence"/>
</dbReference>
<keyword evidence="1 7" id="KW-0489">Methyltransferase</keyword>
<dbReference type="InterPro" id="IPR012967">
    <property type="entry name" value="COMT_dimerisation"/>
</dbReference>
<evidence type="ECO:0000313" key="8">
    <source>
        <dbReference type="Proteomes" id="UP000288805"/>
    </source>
</evidence>
<dbReference type="GO" id="GO:0032259">
    <property type="term" value="P:methylation"/>
    <property type="evidence" value="ECO:0007669"/>
    <property type="project" value="UniProtKB-KW"/>
</dbReference>
<keyword evidence="2 7" id="KW-0808">Transferase</keyword>
<dbReference type="FunFam" id="1.10.10.10:FF:000213">
    <property type="entry name" value="Coniferyl alcohol 9-O-methyltransferase"/>
    <property type="match status" value="1"/>
</dbReference>
<dbReference type="FunFam" id="3.40.50.150:FF:000057">
    <property type="entry name" value="O-methyltransferase ZRP4"/>
    <property type="match status" value="1"/>
</dbReference>
<gene>
    <name evidence="7" type="primary">ROMT_2</name>
    <name evidence="7" type="ORF">CK203_015408</name>
</gene>